<proteinExistence type="predicted"/>
<dbReference type="Proteomes" id="UP000176603">
    <property type="component" value="Unassembled WGS sequence"/>
</dbReference>
<dbReference type="Pfam" id="PF13177">
    <property type="entry name" value="DNA_pol3_delta2"/>
    <property type="match status" value="1"/>
</dbReference>
<dbReference type="InterPro" id="IPR027417">
    <property type="entry name" value="P-loop_NTPase"/>
</dbReference>
<dbReference type="SUPFAM" id="SSF52540">
    <property type="entry name" value="P-loop containing nucleoside triphosphate hydrolases"/>
    <property type="match status" value="1"/>
</dbReference>
<organism evidence="1 2">
    <name type="scientific">Candidatus Uhrbacteria bacterium RIFCSPHIGHO2_12_FULL_60_25</name>
    <dbReference type="NCBI Taxonomy" id="1802399"/>
    <lineage>
        <taxon>Bacteria</taxon>
        <taxon>Candidatus Uhriibacteriota</taxon>
    </lineage>
</organism>
<evidence type="ECO:0008006" key="3">
    <source>
        <dbReference type="Google" id="ProtNLM"/>
    </source>
</evidence>
<sequence length="318" mass="34373">MFKGVIGHEAVKRILSLAVERPHGAYLIVGQDGLGAHLLAERFVRALVGLNETASLSAYPDVAVLAREASTDEKAAKTVISVEAVRELRERMSRRPVIASRVVAYVPEADRLNEAGVNALLKSMEEPAAGAVFVLVAHDESRLPATLKSRTARLALSRVASKEIDAWLKSRGVTDAERRMAVDMAEGRPGVALRWVEDPDVRSSYQEAAHLVERLLTSRTAGDAFAAIDVVARRCDASDDPQGSWQEAVARLASSLRLAFTHDASRALHLGHVLASAHRRLGGPISPRIWLELGLVRYAAGMPPVFPSHIPSLSLSSL</sequence>
<dbReference type="PANTHER" id="PTHR11669:SF8">
    <property type="entry name" value="DNA POLYMERASE III SUBUNIT DELTA"/>
    <property type="match status" value="1"/>
</dbReference>
<dbReference type="AlphaFoldDB" id="A0A1F7UM24"/>
<dbReference type="InterPro" id="IPR050238">
    <property type="entry name" value="DNA_Rep/Repair_Clamp_Loader"/>
</dbReference>
<dbReference type="GO" id="GO:0006261">
    <property type="term" value="P:DNA-templated DNA replication"/>
    <property type="evidence" value="ECO:0007669"/>
    <property type="project" value="TreeGrafter"/>
</dbReference>
<dbReference type="Gene3D" id="3.40.50.300">
    <property type="entry name" value="P-loop containing nucleotide triphosphate hydrolases"/>
    <property type="match status" value="1"/>
</dbReference>
<dbReference type="PANTHER" id="PTHR11669">
    <property type="entry name" value="REPLICATION FACTOR C / DNA POLYMERASE III GAMMA-TAU SUBUNIT"/>
    <property type="match status" value="1"/>
</dbReference>
<evidence type="ECO:0000313" key="1">
    <source>
        <dbReference type="EMBL" id="OGL79285.1"/>
    </source>
</evidence>
<reference evidence="1 2" key="1">
    <citation type="journal article" date="2016" name="Nat. Commun.">
        <title>Thousands of microbial genomes shed light on interconnected biogeochemical processes in an aquifer system.</title>
        <authorList>
            <person name="Anantharaman K."/>
            <person name="Brown C.T."/>
            <person name="Hug L.A."/>
            <person name="Sharon I."/>
            <person name="Castelle C.J."/>
            <person name="Probst A.J."/>
            <person name="Thomas B.C."/>
            <person name="Singh A."/>
            <person name="Wilkins M.J."/>
            <person name="Karaoz U."/>
            <person name="Brodie E.L."/>
            <person name="Williams K.H."/>
            <person name="Hubbard S.S."/>
            <person name="Banfield J.F."/>
        </authorList>
    </citation>
    <scope>NUCLEOTIDE SEQUENCE [LARGE SCALE GENOMIC DNA]</scope>
</reference>
<gene>
    <name evidence="1" type="ORF">A3E39_02170</name>
</gene>
<dbReference type="EMBL" id="MGEH01000014">
    <property type="protein sequence ID" value="OGL79285.1"/>
    <property type="molecule type" value="Genomic_DNA"/>
</dbReference>
<accession>A0A1F7UM24</accession>
<evidence type="ECO:0000313" key="2">
    <source>
        <dbReference type="Proteomes" id="UP000176603"/>
    </source>
</evidence>
<dbReference type="STRING" id="1802399.A3E39_02170"/>
<comment type="caution">
    <text evidence="1">The sequence shown here is derived from an EMBL/GenBank/DDBJ whole genome shotgun (WGS) entry which is preliminary data.</text>
</comment>
<protein>
    <recommendedName>
        <fullName evidence="3">DNA polymerase III subunit delta</fullName>
    </recommendedName>
</protein>
<name>A0A1F7UM24_9BACT</name>